<dbReference type="Gene3D" id="3.40.50.300">
    <property type="entry name" value="P-loop containing nucleotide triphosphate hydrolases"/>
    <property type="match status" value="1"/>
</dbReference>
<feature type="transmembrane region" description="Helical" evidence="9">
    <location>
        <begin position="59"/>
        <end position="79"/>
    </location>
</feature>
<evidence type="ECO:0000256" key="9">
    <source>
        <dbReference type="SAM" id="Phobius"/>
    </source>
</evidence>
<dbReference type="GO" id="GO:0005524">
    <property type="term" value="F:ATP binding"/>
    <property type="evidence" value="ECO:0007669"/>
    <property type="project" value="UniProtKB-KW"/>
</dbReference>
<evidence type="ECO:0000259" key="11">
    <source>
        <dbReference type="PROSITE" id="PS50929"/>
    </source>
</evidence>
<dbReference type="Pfam" id="PF00005">
    <property type="entry name" value="ABC_tran"/>
    <property type="match status" value="1"/>
</dbReference>
<feature type="transmembrane region" description="Helical" evidence="9">
    <location>
        <begin position="24"/>
        <end position="47"/>
    </location>
</feature>
<geneLocation type="plasmid" evidence="12 13">
    <name>pSMR1-3</name>
</geneLocation>
<evidence type="ECO:0000256" key="1">
    <source>
        <dbReference type="ARBA" id="ARBA00004651"/>
    </source>
</evidence>
<evidence type="ECO:0000256" key="3">
    <source>
        <dbReference type="ARBA" id="ARBA00022475"/>
    </source>
</evidence>
<dbReference type="InterPro" id="IPR010128">
    <property type="entry name" value="ATPase_T1SS_PrtD-like"/>
</dbReference>
<dbReference type="GO" id="GO:0005886">
    <property type="term" value="C:plasma membrane"/>
    <property type="evidence" value="ECO:0007669"/>
    <property type="project" value="UniProtKB-SubCell"/>
</dbReference>
<dbReference type="PROSITE" id="PS00211">
    <property type="entry name" value="ABC_TRANSPORTER_1"/>
    <property type="match status" value="1"/>
</dbReference>
<dbReference type="GO" id="GO:0016887">
    <property type="term" value="F:ATP hydrolysis activity"/>
    <property type="evidence" value="ECO:0007669"/>
    <property type="project" value="InterPro"/>
</dbReference>
<name>A0A221K8K9_9RHOB</name>
<dbReference type="OrthoDB" id="9808328at2"/>
<dbReference type="SMART" id="SM00382">
    <property type="entry name" value="AAA"/>
    <property type="match status" value="1"/>
</dbReference>
<dbReference type="GO" id="GO:0030253">
    <property type="term" value="P:protein secretion by the type I secretion system"/>
    <property type="evidence" value="ECO:0007669"/>
    <property type="project" value="InterPro"/>
</dbReference>
<protein>
    <submittedName>
        <fullName evidence="12">Type I secretion system ATP-binding protein PrsD</fullName>
    </submittedName>
</protein>
<dbReference type="InterPro" id="IPR011527">
    <property type="entry name" value="ABC1_TM_dom"/>
</dbReference>
<gene>
    <name evidence="12" type="primary">prsD</name>
    <name evidence="12" type="ORF">SULPSESMR1_04479</name>
</gene>
<evidence type="ECO:0000256" key="8">
    <source>
        <dbReference type="ARBA" id="ARBA00023136"/>
    </source>
</evidence>
<dbReference type="KEGG" id="spse:SULPSESMR1_04479"/>
<feature type="transmembrane region" description="Helical" evidence="9">
    <location>
        <begin position="149"/>
        <end position="182"/>
    </location>
</feature>
<dbReference type="GO" id="GO:0140359">
    <property type="term" value="F:ABC-type transporter activity"/>
    <property type="evidence" value="ECO:0007669"/>
    <property type="project" value="InterPro"/>
</dbReference>
<dbReference type="InterPro" id="IPR027417">
    <property type="entry name" value="P-loop_NTPase"/>
</dbReference>
<dbReference type="PANTHER" id="PTHR24221">
    <property type="entry name" value="ATP-BINDING CASSETTE SUB-FAMILY B"/>
    <property type="match status" value="1"/>
</dbReference>
<feature type="domain" description="ABC transmembrane type-1" evidence="11">
    <location>
        <begin position="26"/>
        <end position="303"/>
    </location>
</feature>
<dbReference type="InterPro" id="IPR003439">
    <property type="entry name" value="ABC_transporter-like_ATP-bd"/>
</dbReference>
<reference evidence="12 13" key="1">
    <citation type="submission" date="2017-07" db="EMBL/GenBank/DDBJ databases">
        <title>Genome Sequence of Sulfitobacter pseudonitzschiae Strain SMR1 Isolated from a culture of the Diatom Skeletonema marinoi.</title>
        <authorList>
            <person name="Topel M."/>
            <person name="Pinder M.I.M."/>
            <person name="Johansson O.N."/>
            <person name="Kourtchenko O."/>
            <person name="Godhe A."/>
            <person name="Clarke A.K."/>
        </authorList>
    </citation>
    <scope>NUCLEOTIDE SEQUENCE [LARGE SCALE GENOMIC DNA]</scope>
    <source>
        <strain evidence="12 13">SMR1</strain>
        <plasmid evidence="12 13">pSMR1-3</plasmid>
    </source>
</reference>
<evidence type="ECO:0000256" key="6">
    <source>
        <dbReference type="ARBA" id="ARBA00022840"/>
    </source>
</evidence>
<evidence type="ECO:0000313" key="13">
    <source>
        <dbReference type="Proteomes" id="UP000199754"/>
    </source>
</evidence>
<accession>A0A221K8K9</accession>
<dbReference type="InterPro" id="IPR036640">
    <property type="entry name" value="ABC1_TM_sf"/>
</dbReference>
<dbReference type="PROSITE" id="PS50893">
    <property type="entry name" value="ABC_TRANSPORTER_2"/>
    <property type="match status" value="1"/>
</dbReference>
<evidence type="ECO:0000259" key="10">
    <source>
        <dbReference type="PROSITE" id="PS50893"/>
    </source>
</evidence>
<keyword evidence="13" id="KW-1185">Reference proteome</keyword>
<dbReference type="InterPro" id="IPR039421">
    <property type="entry name" value="Type_1_exporter"/>
</dbReference>
<keyword evidence="5" id="KW-0547">Nucleotide-binding</keyword>
<evidence type="ECO:0000256" key="4">
    <source>
        <dbReference type="ARBA" id="ARBA00022692"/>
    </source>
</evidence>
<evidence type="ECO:0000256" key="7">
    <source>
        <dbReference type="ARBA" id="ARBA00022989"/>
    </source>
</evidence>
<dbReference type="AlphaFoldDB" id="A0A221K8K9"/>
<keyword evidence="2" id="KW-0813">Transport</keyword>
<evidence type="ECO:0000313" key="12">
    <source>
        <dbReference type="EMBL" id="ASM75200.1"/>
    </source>
</evidence>
<dbReference type="PROSITE" id="PS50929">
    <property type="entry name" value="ABC_TM1F"/>
    <property type="match status" value="1"/>
</dbReference>
<dbReference type="PANTHER" id="PTHR24221:SF248">
    <property type="entry name" value="ABC TRANSPORTER TRANSMEMBRANE REGION"/>
    <property type="match status" value="1"/>
</dbReference>
<comment type="subcellular location">
    <subcellularLocation>
        <location evidence="1">Cell membrane</location>
        <topology evidence="1">Multi-pass membrane protein</topology>
    </subcellularLocation>
</comment>
<sequence>MKTSNGLEPSRSSIAAAATALKKILLGIAGISAVINLLTLTAPLFMLQVYDRVIPSQSIPTLLGFAALAVMLYTFQAILEILRARTLLRLGEGMDAYLSRDVHMAVVRKQLRSIETNSSMQIQRDLDNLRNFLGSQGPSAFFDLPWLPIYLGLCFLLHVWIGVTALIGAVILIALTLLTAFLTDRPARATVRFGNDRMAALDAARRNADSVLAMGFERRLEQRWQQINRDYLALNRRTGDVSNLLGGISRALRMMLQSGILAVGAWLVIEQEATAGVMIASSIMMGRALSPVDKAIANWKSFTVTRQGWSRLKSVVEDCPLNTKAVSLPTPSQNLEVRNLAIAAPGERKPLVQGVSMTLQAGSALGIIGPSGSGKSSLARALTGIWPTLSGSVRLDGAKIDQWTPEALGPSIGYLPQGVELFDGTVAENIARFDPEARSEEVITAARAADVHELILRLEQGYETRLGEGGLALSSGQRQRIGLARALYGAPFLVVLDEPNANLDAEGEAAVTRAVAGVSERGGIAIIIVHRPSAIAATDHVLMMSNGRVKAFGSRDEVLGKVLKKRPSGGGQIGQSVAAVSYLVPRASELSMKPDGPDDV</sequence>
<dbReference type="SUPFAM" id="SSF90123">
    <property type="entry name" value="ABC transporter transmembrane region"/>
    <property type="match status" value="1"/>
</dbReference>
<keyword evidence="8 9" id="KW-0472">Membrane</keyword>
<dbReference type="EMBL" id="CP022418">
    <property type="protein sequence ID" value="ASM75200.1"/>
    <property type="molecule type" value="Genomic_DNA"/>
</dbReference>
<keyword evidence="7 9" id="KW-1133">Transmembrane helix</keyword>
<organism evidence="12 13">
    <name type="scientific">Pseudosulfitobacter pseudonitzschiae</name>
    <dbReference type="NCBI Taxonomy" id="1402135"/>
    <lineage>
        <taxon>Bacteria</taxon>
        <taxon>Pseudomonadati</taxon>
        <taxon>Pseudomonadota</taxon>
        <taxon>Alphaproteobacteria</taxon>
        <taxon>Rhodobacterales</taxon>
        <taxon>Roseobacteraceae</taxon>
        <taxon>Pseudosulfitobacter</taxon>
    </lineage>
</organism>
<keyword evidence="6 12" id="KW-0067">ATP-binding</keyword>
<dbReference type="FunFam" id="3.40.50.300:FF:001444">
    <property type="entry name" value="ABC transporter ATP-binding protein"/>
    <property type="match status" value="1"/>
</dbReference>
<feature type="domain" description="ABC transporter" evidence="10">
    <location>
        <begin position="335"/>
        <end position="571"/>
    </location>
</feature>
<dbReference type="InterPro" id="IPR003593">
    <property type="entry name" value="AAA+_ATPase"/>
</dbReference>
<dbReference type="InterPro" id="IPR017871">
    <property type="entry name" value="ABC_transporter-like_CS"/>
</dbReference>
<evidence type="ECO:0000256" key="5">
    <source>
        <dbReference type="ARBA" id="ARBA00022741"/>
    </source>
</evidence>
<keyword evidence="3" id="KW-1003">Cell membrane</keyword>
<dbReference type="RefSeq" id="WP_089423199.1">
    <property type="nucleotide sequence ID" value="NZ_CP022418.1"/>
</dbReference>
<dbReference type="GO" id="GO:0034040">
    <property type="term" value="F:ATPase-coupled lipid transmembrane transporter activity"/>
    <property type="evidence" value="ECO:0007669"/>
    <property type="project" value="TreeGrafter"/>
</dbReference>
<keyword evidence="4 9" id="KW-0812">Transmembrane</keyword>
<dbReference type="GO" id="GO:0030256">
    <property type="term" value="C:type I protein secretion system complex"/>
    <property type="evidence" value="ECO:0007669"/>
    <property type="project" value="InterPro"/>
</dbReference>
<keyword evidence="12" id="KW-0614">Plasmid</keyword>
<proteinExistence type="predicted"/>
<dbReference type="NCBIfam" id="TIGR01842">
    <property type="entry name" value="type_I_sec_PrtD"/>
    <property type="match status" value="1"/>
</dbReference>
<dbReference type="Gene3D" id="1.20.1560.10">
    <property type="entry name" value="ABC transporter type 1, transmembrane domain"/>
    <property type="match status" value="1"/>
</dbReference>
<dbReference type="SUPFAM" id="SSF52540">
    <property type="entry name" value="P-loop containing nucleoside triphosphate hydrolases"/>
    <property type="match status" value="1"/>
</dbReference>
<dbReference type="Proteomes" id="UP000199754">
    <property type="component" value="Plasmid pSMR1-3"/>
</dbReference>
<dbReference type="Pfam" id="PF00664">
    <property type="entry name" value="ABC_membrane"/>
    <property type="match status" value="1"/>
</dbReference>
<evidence type="ECO:0000256" key="2">
    <source>
        <dbReference type="ARBA" id="ARBA00022448"/>
    </source>
</evidence>